<comment type="caution">
    <text evidence="1">The sequence shown here is derived from an EMBL/GenBank/DDBJ whole genome shotgun (WGS) entry which is preliminary data.</text>
</comment>
<dbReference type="Proteomes" id="UP000770717">
    <property type="component" value="Unassembled WGS sequence"/>
</dbReference>
<evidence type="ECO:0000313" key="1">
    <source>
        <dbReference type="EMBL" id="KAG9488575.1"/>
    </source>
</evidence>
<gene>
    <name evidence="1" type="ORF">GDO78_004886</name>
</gene>
<organism evidence="1 2">
    <name type="scientific">Eleutherodactylus coqui</name>
    <name type="common">Puerto Rican coqui</name>
    <dbReference type="NCBI Taxonomy" id="57060"/>
    <lineage>
        <taxon>Eukaryota</taxon>
        <taxon>Metazoa</taxon>
        <taxon>Chordata</taxon>
        <taxon>Craniata</taxon>
        <taxon>Vertebrata</taxon>
        <taxon>Euteleostomi</taxon>
        <taxon>Amphibia</taxon>
        <taxon>Batrachia</taxon>
        <taxon>Anura</taxon>
        <taxon>Neobatrachia</taxon>
        <taxon>Hyloidea</taxon>
        <taxon>Eleutherodactylidae</taxon>
        <taxon>Eleutherodactylinae</taxon>
        <taxon>Eleutherodactylus</taxon>
        <taxon>Eleutherodactylus</taxon>
    </lineage>
</organism>
<name>A0A8J6FKG8_ELECQ</name>
<keyword evidence="2" id="KW-1185">Reference proteome</keyword>
<sequence length="80" mass="8892">MHLISCNSLNHSDQGGSKFLGVVLQQQVVRTRPASAIMDSIPIQGQNTENWEIFKALVSMIDWRLSIKLAATDLIRKGLT</sequence>
<proteinExistence type="predicted"/>
<evidence type="ECO:0000313" key="2">
    <source>
        <dbReference type="Proteomes" id="UP000770717"/>
    </source>
</evidence>
<dbReference type="AlphaFoldDB" id="A0A8J6FKG8"/>
<reference evidence="1" key="1">
    <citation type="thesis" date="2020" institute="ProQuest LLC" country="789 East Eisenhower Parkway, Ann Arbor, MI, USA">
        <title>Comparative Genomics and Chromosome Evolution.</title>
        <authorList>
            <person name="Mudd A.B."/>
        </authorList>
    </citation>
    <scope>NUCLEOTIDE SEQUENCE</scope>
    <source>
        <strain evidence="1">HN-11 Male</strain>
        <tissue evidence="1">Kidney and liver</tissue>
    </source>
</reference>
<protein>
    <submittedName>
        <fullName evidence="1">Uncharacterized protein</fullName>
    </submittedName>
</protein>
<accession>A0A8J6FKG8</accession>
<dbReference type="EMBL" id="WNTK01000002">
    <property type="protein sequence ID" value="KAG9488575.1"/>
    <property type="molecule type" value="Genomic_DNA"/>
</dbReference>